<dbReference type="PANTHER" id="PTHR10465">
    <property type="entry name" value="TRANSMEMBRANE GTPASE FZO1"/>
    <property type="match status" value="1"/>
</dbReference>
<dbReference type="Proteomes" id="UP000192939">
    <property type="component" value="Unassembled WGS sequence"/>
</dbReference>
<feature type="domain" description="Dynamin N-terminal" evidence="8">
    <location>
        <begin position="651"/>
        <end position="876"/>
    </location>
</feature>
<evidence type="ECO:0000256" key="5">
    <source>
        <dbReference type="ARBA" id="ARBA00023136"/>
    </source>
</evidence>
<dbReference type="PANTHER" id="PTHR10465:SF0">
    <property type="entry name" value="SARCALUMENIN"/>
    <property type="match status" value="1"/>
</dbReference>
<dbReference type="SUPFAM" id="SSF52540">
    <property type="entry name" value="P-loop containing nucleoside triphosphate hydrolases"/>
    <property type="match status" value="2"/>
</dbReference>
<dbReference type="RefSeq" id="WP_085278223.1">
    <property type="nucleotide sequence ID" value="NZ_FXAE01000003.1"/>
</dbReference>
<evidence type="ECO:0000256" key="2">
    <source>
        <dbReference type="ARBA" id="ARBA00022741"/>
    </source>
</evidence>
<dbReference type="InterPro" id="IPR027417">
    <property type="entry name" value="P-loop_NTPase"/>
</dbReference>
<dbReference type="Pfam" id="PF00350">
    <property type="entry name" value="Dynamin_N"/>
    <property type="match status" value="2"/>
</dbReference>
<evidence type="ECO:0000256" key="4">
    <source>
        <dbReference type="ARBA" id="ARBA00023134"/>
    </source>
</evidence>
<reference evidence="9 10" key="1">
    <citation type="submission" date="2017-04" db="EMBL/GenBank/DDBJ databases">
        <authorList>
            <person name="Varghese N."/>
            <person name="Submissions S."/>
        </authorList>
    </citation>
    <scope>NUCLEOTIDE SEQUENCE [LARGE SCALE GENOMIC DNA]</scope>
    <source>
        <strain evidence="9 10">J12</strain>
    </source>
</reference>
<keyword evidence="4" id="KW-0342">GTP-binding</keyword>
<feature type="coiled-coil region" evidence="6">
    <location>
        <begin position="967"/>
        <end position="994"/>
    </location>
</feature>
<feature type="region of interest" description="Disordered" evidence="7">
    <location>
        <begin position="567"/>
        <end position="609"/>
    </location>
</feature>
<evidence type="ECO:0000256" key="3">
    <source>
        <dbReference type="ARBA" id="ARBA00022801"/>
    </source>
</evidence>
<dbReference type="CDD" id="cd09912">
    <property type="entry name" value="DLP_2"/>
    <property type="match status" value="2"/>
</dbReference>
<dbReference type="InterPro" id="IPR045063">
    <property type="entry name" value="Dynamin_N"/>
</dbReference>
<dbReference type="InterPro" id="IPR027094">
    <property type="entry name" value="Mitofusin_fam"/>
</dbReference>
<feature type="domain" description="Dynamin N-terminal" evidence="8">
    <location>
        <begin position="50"/>
        <end position="201"/>
    </location>
</feature>
<keyword evidence="2" id="KW-0547">Nucleotide-binding</keyword>
<proteinExistence type="predicted"/>
<dbReference type="EMBL" id="FXAE01000003">
    <property type="protein sequence ID" value="SME95851.1"/>
    <property type="molecule type" value="Genomic_DNA"/>
</dbReference>
<dbReference type="Gene3D" id="3.40.50.300">
    <property type="entry name" value="P-loop containing nucleotide triphosphate hydrolases"/>
    <property type="match status" value="2"/>
</dbReference>
<evidence type="ECO:0000256" key="1">
    <source>
        <dbReference type="ARBA" id="ARBA00004370"/>
    </source>
</evidence>
<sequence>MDQTMTKTDYELQERLHQLQHLLEQEGDATSAAELREVGDKLERRELVAAFCGHFSAGKSSLINTLSGKTVMPASPLPTSANVVLIREGEPRALLTPADPGKPKVEVPVDEVAAYCRNGEEYTRVELWDRVELPPRGGVLLDTPGVDSNDAGHAMATHSALHLADVVFYVMDYNHVSSETNLSFAKSLSDYGKPVYMIVNQIDKHREEELPFTAYQASVSQAFRNWNIQAQGIFYISLKQEDAPGNMLPQLREVIGHLFARGEGLLEYSAYASAAQSVEGYLARAAAAEQSQREQLEAEAGGETDVSAMEEELRQLELAGPSGEQLWETRKQEWLRRISSLLETAQLMTPPLREQAGRYLESQSPGFKVKGWFAAGKTEAEKQKRQSEFLQALAEQVEAQLDWHVRQELRVIGQELELWGETWEQQLDERMPKPAEAWITEPLPGGAMLSGESTLHYAAAVGAGIAARYRRAAVDVIDALLAAPSPRRAAAAEAALARRAELAARLPAARALAQLDAAAEARAARCAALLGAPVPLTPGLLPEVRAVAAAPHAASGAGAPAAAGTAGSTAAAAGSPPQARAAGGDAPAATAPAPTSAAQEPPAAPARGRALAAAARLAGAAERLAPHPAFGTGVRALTRRAAELRDGVFTVALFGAFSAGKSSFASALLGEAVLPVSPHPTTAAIIRVMAPADDQRHNTAAVKFKSAEAIREDLAYSFQALGLGEWKETAWMEAVRRLKPEDIPAAGRAHYSFLQAAAAGWAETADRLGQVEVVEAEQFRSYAADETKACFVAEIDFYYRCPLTEQGIVLVDTPGADSIHARHTGVTFQYMKDSDAIIFVTYYNHAFSRADKQLLSQLGRMKGSFALDKMFFVVNAADLASSEEELTAVVEHVRDGLHSAGIQQPNVYAVSSMRAMAARRENTADDPGFSLFRQRFSTFLEQDLGNLAVSSAVEMMKQMQERLSKWTEAAGQSAENAEQQLAALRGRRDLFEQAVAEFLQVDISREWSQENAELLFHVVQRVRLQALELFAEYFHPSLLQEHNGSLKRNFTVALRGWLDQVSGELERELLATSLRLERKAEALLRREAEGWCRRNEAALDMPLSYSSAETSWNTPAIPEGLLDSGSLAPEVYWPYFKNPKAFFEGGGRLQLRAKLEEPLLAKLKAIVNEMETFFQEHYEREIALRKEQTAEMFRGLWTEWEQSIQGSKVSPEELMHWKSIVAQIGRDVEEMKAFYDK</sequence>
<evidence type="ECO:0000313" key="10">
    <source>
        <dbReference type="Proteomes" id="UP000192939"/>
    </source>
</evidence>
<evidence type="ECO:0000256" key="6">
    <source>
        <dbReference type="SAM" id="Coils"/>
    </source>
</evidence>
<organism evidence="9 10">
    <name type="scientific">Paenibacillus barengoltzii J12</name>
    <dbReference type="NCBI Taxonomy" id="935846"/>
    <lineage>
        <taxon>Bacteria</taxon>
        <taxon>Bacillati</taxon>
        <taxon>Bacillota</taxon>
        <taxon>Bacilli</taxon>
        <taxon>Bacillales</taxon>
        <taxon>Paenibacillaceae</taxon>
        <taxon>Paenibacillus</taxon>
    </lineage>
</organism>
<name>A0ABY1LSM5_9BACL</name>
<accession>A0ABY1LSM5</accession>
<keyword evidence="10" id="KW-1185">Reference proteome</keyword>
<gene>
    <name evidence="9" type="ORF">SAMN02744124_00451</name>
</gene>
<evidence type="ECO:0000313" key="9">
    <source>
        <dbReference type="EMBL" id="SME95851.1"/>
    </source>
</evidence>
<evidence type="ECO:0000259" key="8">
    <source>
        <dbReference type="Pfam" id="PF00350"/>
    </source>
</evidence>
<protein>
    <submittedName>
        <fullName evidence="9">Dynamin family protein</fullName>
    </submittedName>
</protein>
<comment type="caution">
    <text evidence="9">The sequence shown here is derived from an EMBL/GenBank/DDBJ whole genome shotgun (WGS) entry which is preliminary data.</text>
</comment>
<evidence type="ECO:0000256" key="7">
    <source>
        <dbReference type="SAM" id="MobiDB-lite"/>
    </source>
</evidence>
<keyword evidence="6" id="KW-0175">Coiled coil</keyword>
<keyword evidence="3" id="KW-0378">Hydrolase</keyword>
<keyword evidence="5" id="KW-0472">Membrane</keyword>
<comment type="subcellular location">
    <subcellularLocation>
        <location evidence="1">Membrane</location>
    </subcellularLocation>
</comment>